<evidence type="ECO:0000313" key="2">
    <source>
        <dbReference type="Proteomes" id="UP000499080"/>
    </source>
</evidence>
<gene>
    <name evidence="1" type="ORF">AVEN_122499_1</name>
</gene>
<evidence type="ECO:0000313" key="1">
    <source>
        <dbReference type="EMBL" id="GBL55560.1"/>
    </source>
</evidence>
<sequence length="116" mass="12594">MAIAFASNSLNSSSIPGPDQCAVLSHSTTKSYNEPFRYLAERFNPCHGNLCDKPLSLPTARFPKPFGQAFFAICVFLCSIYGVSIDSNKDTVGEECGLWTRVFHAKGVSLVEVGLT</sequence>
<dbReference type="AlphaFoldDB" id="A0A4Y1ZLA2"/>
<keyword evidence="2" id="KW-1185">Reference proteome</keyword>
<protein>
    <submittedName>
        <fullName evidence="1">Uncharacterized protein</fullName>
    </submittedName>
</protein>
<reference evidence="1 2" key="1">
    <citation type="journal article" date="2019" name="Sci. Rep.">
        <title>Orb-weaving spider Araneus ventricosus genome elucidates the spidroin gene catalogue.</title>
        <authorList>
            <person name="Kono N."/>
            <person name="Nakamura H."/>
            <person name="Ohtoshi R."/>
            <person name="Moran D.A.P."/>
            <person name="Shinohara A."/>
            <person name="Yoshida Y."/>
            <person name="Fujiwara M."/>
            <person name="Mori M."/>
            <person name="Tomita M."/>
            <person name="Arakawa K."/>
        </authorList>
    </citation>
    <scope>NUCLEOTIDE SEQUENCE [LARGE SCALE GENOMIC DNA]</scope>
</reference>
<proteinExistence type="predicted"/>
<organism evidence="1 2">
    <name type="scientific">Araneus ventricosus</name>
    <name type="common">Orbweaver spider</name>
    <name type="synonym">Epeira ventricosa</name>
    <dbReference type="NCBI Taxonomy" id="182803"/>
    <lineage>
        <taxon>Eukaryota</taxon>
        <taxon>Metazoa</taxon>
        <taxon>Ecdysozoa</taxon>
        <taxon>Arthropoda</taxon>
        <taxon>Chelicerata</taxon>
        <taxon>Arachnida</taxon>
        <taxon>Araneae</taxon>
        <taxon>Araneomorphae</taxon>
        <taxon>Entelegynae</taxon>
        <taxon>Araneoidea</taxon>
        <taxon>Araneidae</taxon>
        <taxon>Araneus</taxon>
    </lineage>
</organism>
<dbReference type="EMBL" id="BGPR01075469">
    <property type="protein sequence ID" value="GBL55560.1"/>
    <property type="molecule type" value="Genomic_DNA"/>
</dbReference>
<name>A0A4Y1ZLA2_ARAVE</name>
<accession>A0A4Y1ZLA2</accession>
<comment type="caution">
    <text evidence="1">The sequence shown here is derived from an EMBL/GenBank/DDBJ whole genome shotgun (WGS) entry which is preliminary data.</text>
</comment>
<dbReference type="Proteomes" id="UP000499080">
    <property type="component" value="Unassembled WGS sequence"/>
</dbReference>